<sequence>MVKKGDIMTNLNKVPNRLLQEKSPYLLQHAHNPVDWYPWGEEAFAKAKAENKPIFLSIGYSTCHWCHVMERESFEDEEVAQLINRYFVPIKVDREERPDVDHIYMEFCQALTGSGGWPLTLFLTPDERKPFYAGTYFPKESRYGRPGILDLLSQLGELWAKDQPKIRGSADSIYKAVTSREEPSVSSLTPAQQDDFIPWAKEILDTAFQTLQKSFDRQYGGFGRAPKFPTPHHLTFLLRYAHDHGDGLEAQQAALMVRTTLERMGQGGIFDHVGFGFARYSTDRRWLVPHFEKMLYDNALLAIAYLETYQAEHDPYDEQKAREIFSYVLRDMTAPEGGFYSAEDADSEGVEGKFYVWTPQEIHEILGSEEGRLYCQAYGVSPEGNFEGKSIPNLLDTDWEALGSEEQHSLEVLKRRLEKSREKLFAVRKERIPPHKDDKILTSWNGLMISALAKGAQVLGEPAYAEAAEQAVYFIRKNLYANQRLLARYRDGDSAHLGYLDDYAFLIWGLIELYQASGQKEHLEFALQLQREQDELFWDGAKSGYFLTGRDAEELLIRPKEIYDGATPSGNSISALNLIRLARLTGDGMLEERAYEQINAFKATLATYPSGYSAFLQAIQFALQESREIILAGSLQHPELKNMKTTIFKKFHPYTTLLYEEGTLSELIPWLKDYPLDSEKMTAYLCQNYACHKPVHKAEELSALLT</sequence>
<dbReference type="GO" id="GO:0005975">
    <property type="term" value="P:carbohydrate metabolic process"/>
    <property type="evidence" value="ECO:0007669"/>
    <property type="project" value="InterPro"/>
</dbReference>
<dbReference type="SUPFAM" id="SSF48208">
    <property type="entry name" value="Six-hairpin glycosidases"/>
    <property type="match status" value="1"/>
</dbReference>
<dbReference type="InterPro" id="IPR024705">
    <property type="entry name" value="Ssp411"/>
</dbReference>
<dbReference type="InterPro" id="IPR008928">
    <property type="entry name" value="6-hairpin_glycosidase_sf"/>
</dbReference>
<comment type="caution">
    <text evidence="2">The sequence shown here is derived from an EMBL/GenBank/DDBJ whole genome shotgun (WGS) entry which is preliminary data.</text>
</comment>
<gene>
    <name evidence="2" type="ORF">SDC9_41578</name>
</gene>
<dbReference type="SUPFAM" id="SSF52833">
    <property type="entry name" value="Thioredoxin-like"/>
    <property type="match status" value="1"/>
</dbReference>
<protein>
    <recommendedName>
        <fullName evidence="1">Spermatogenesis-associated protein 20-like TRX domain-containing protein</fullName>
    </recommendedName>
</protein>
<feature type="domain" description="Spermatogenesis-associated protein 20-like TRX" evidence="1">
    <location>
        <begin position="16"/>
        <end position="177"/>
    </location>
</feature>
<dbReference type="InterPro" id="IPR004879">
    <property type="entry name" value="Ssp411-like_TRX"/>
</dbReference>
<dbReference type="Pfam" id="PF03190">
    <property type="entry name" value="Thioredox_DsbH"/>
    <property type="match status" value="1"/>
</dbReference>
<dbReference type="PANTHER" id="PTHR42899:SF1">
    <property type="entry name" value="SPERMATOGENESIS-ASSOCIATED PROTEIN 20"/>
    <property type="match status" value="1"/>
</dbReference>
<dbReference type="InterPro" id="IPR036249">
    <property type="entry name" value="Thioredoxin-like_sf"/>
</dbReference>
<evidence type="ECO:0000313" key="2">
    <source>
        <dbReference type="EMBL" id="MPL95407.1"/>
    </source>
</evidence>
<proteinExistence type="predicted"/>
<reference evidence="2" key="1">
    <citation type="submission" date="2019-08" db="EMBL/GenBank/DDBJ databases">
        <authorList>
            <person name="Kucharzyk K."/>
            <person name="Murdoch R.W."/>
            <person name="Higgins S."/>
            <person name="Loffler F."/>
        </authorList>
    </citation>
    <scope>NUCLEOTIDE SEQUENCE</scope>
</reference>
<dbReference type="PANTHER" id="PTHR42899">
    <property type="entry name" value="SPERMATOGENESIS-ASSOCIATED PROTEIN 20"/>
    <property type="match status" value="1"/>
</dbReference>
<evidence type="ECO:0000259" key="1">
    <source>
        <dbReference type="Pfam" id="PF03190"/>
    </source>
</evidence>
<dbReference type="PIRSF" id="PIRSF006402">
    <property type="entry name" value="UCP006402_thioredoxin"/>
    <property type="match status" value="1"/>
</dbReference>
<dbReference type="CDD" id="cd02955">
    <property type="entry name" value="SSP411"/>
    <property type="match status" value="1"/>
</dbReference>
<dbReference type="EMBL" id="VSSQ01000466">
    <property type="protein sequence ID" value="MPL95407.1"/>
    <property type="molecule type" value="Genomic_DNA"/>
</dbReference>
<organism evidence="2">
    <name type="scientific">bioreactor metagenome</name>
    <dbReference type="NCBI Taxonomy" id="1076179"/>
    <lineage>
        <taxon>unclassified sequences</taxon>
        <taxon>metagenomes</taxon>
        <taxon>ecological metagenomes</taxon>
    </lineage>
</organism>
<accession>A0A644VVV4</accession>
<dbReference type="Gene3D" id="1.50.10.10">
    <property type="match status" value="1"/>
</dbReference>
<dbReference type="InterPro" id="IPR012341">
    <property type="entry name" value="6hp_glycosidase-like_sf"/>
</dbReference>
<name>A0A644VVV4_9ZZZZ</name>
<dbReference type="Gene3D" id="3.40.30.10">
    <property type="entry name" value="Glutaredoxin"/>
    <property type="match status" value="1"/>
</dbReference>
<dbReference type="AlphaFoldDB" id="A0A644VVV4"/>